<evidence type="ECO:0000313" key="1">
    <source>
        <dbReference type="EMBL" id="KAJ1938052.1"/>
    </source>
</evidence>
<gene>
    <name evidence="1" type="ORF">FBU59_004564</name>
</gene>
<name>A0ACC1J569_9FUNG</name>
<organism evidence="1 2">
    <name type="scientific">Linderina macrospora</name>
    <dbReference type="NCBI Taxonomy" id="4868"/>
    <lineage>
        <taxon>Eukaryota</taxon>
        <taxon>Fungi</taxon>
        <taxon>Fungi incertae sedis</taxon>
        <taxon>Zoopagomycota</taxon>
        <taxon>Kickxellomycotina</taxon>
        <taxon>Kickxellomycetes</taxon>
        <taxon>Kickxellales</taxon>
        <taxon>Kickxellaceae</taxon>
        <taxon>Linderina</taxon>
    </lineage>
</organism>
<protein>
    <submittedName>
        <fullName evidence="1">Uncharacterized protein</fullName>
    </submittedName>
</protein>
<evidence type="ECO:0000313" key="2">
    <source>
        <dbReference type="Proteomes" id="UP001150603"/>
    </source>
</evidence>
<keyword evidence="2" id="KW-1185">Reference proteome</keyword>
<accession>A0ACC1J569</accession>
<proteinExistence type="predicted"/>
<feature type="non-terminal residue" evidence="1">
    <location>
        <position position="157"/>
    </location>
</feature>
<sequence>MIWYHINALALAALRTCKESPSTEATLHYLKIDLLISFTYATMLLINEAHLYYVTSVHYSSIINTKLIDGLIHAPHDTFSELRQSDIATAFYRSAWSIRRFLPVLILMQVSNTTYMVNFMLSAWRIAPATFLVLPFAIYGLHLVTTFVMPTSRALDQ</sequence>
<comment type="caution">
    <text evidence="1">The sequence shown here is derived from an EMBL/GenBank/DDBJ whole genome shotgun (WGS) entry which is preliminary data.</text>
</comment>
<reference evidence="1" key="1">
    <citation type="submission" date="2022-07" db="EMBL/GenBank/DDBJ databases">
        <title>Phylogenomic reconstructions and comparative analyses of Kickxellomycotina fungi.</title>
        <authorList>
            <person name="Reynolds N.K."/>
            <person name="Stajich J.E."/>
            <person name="Barry K."/>
            <person name="Grigoriev I.V."/>
            <person name="Crous P."/>
            <person name="Smith M.E."/>
        </authorList>
    </citation>
    <scope>NUCLEOTIDE SEQUENCE</scope>
    <source>
        <strain evidence="1">NRRL 5244</strain>
    </source>
</reference>
<dbReference type="EMBL" id="JANBPW010003306">
    <property type="protein sequence ID" value="KAJ1938052.1"/>
    <property type="molecule type" value="Genomic_DNA"/>
</dbReference>
<dbReference type="Proteomes" id="UP001150603">
    <property type="component" value="Unassembled WGS sequence"/>
</dbReference>